<keyword evidence="9" id="KW-1185">Reference proteome</keyword>
<dbReference type="InterPro" id="IPR000849">
    <property type="entry name" value="Sugar_P_transporter"/>
</dbReference>
<dbReference type="InterPro" id="IPR020846">
    <property type="entry name" value="MFS_dom"/>
</dbReference>
<evidence type="ECO:0000313" key="8">
    <source>
        <dbReference type="EMBL" id="MBZ5752384.1"/>
    </source>
</evidence>
<keyword evidence="4 6" id="KW-1133">Transmembrane helix</keyword>
<accession>A0ABS7UWF9</accession>
<dbReference type="EMBL" id="JAIQUM010000054">
    <property type="protein sequence ID" value="MBZ5752384.1"/>
    <property type="molecule type" value="Genomic_DNA"/>
</dbReference>
<evidence type="ECO:0000256" key="1">
    <source>
        <dbReference type="ARBA" id="ARBA00004651"/>
    </source>
</evidence>
<dbReference type="PIRSF" id="PIRSF002808">
    <property type="entry name" value="Hexose_phosphate_transp"/>
    <property type="match status" value="1"/>
</dbReference>
<feature type="transmembrane region" description="Helical" evidence="6">
    <location>
        <begin position="45"/>
        <end position="64"/>
    </location>
</feature>
<feature type="transmembrane region" description="Helical" evidence="6">
    <location>
        <begin position="138"/>
        <end position="160"/>
    </location>
</feature>
<gene>
    <name evidence="8" type="ORF">K9V48_19540</name>
</gene>
<dbReference type="RefSeq" id="WP_224140840.1">
    <property type="nucleotide sequence ID" value="NZ_JAIQUM010000054.1"/>
</dbReference>
<dbReference type="PANTHER" id="PTHR43791:SF100">
    <property type="entry name" value="SUGAR TRANSPORTER"/>
    <property type="match status" value="1"/>
</dbReference>
<comment type="caution">
    <text evidence="8">The sequence shown here is derived from an EMBL/GenBank/DDBJ whole genome shotgun (WGS) entry which is preliminary data.</text>
</comment>
<dbReference type="InterPro" id="IPR011701">
    <property type="entry name" value="MFS"/>
</dbReference>
<dbReference type="PROSITE" id="PS50850">
    <property type="entry name" value="MFS"/>
    <property type="match status" value="1"/>
</dbReference>
<evidence type="ECO:0000256" key="5">
    <source>
        <dbReference type="ARBA" id="ARBA00023136"/>
    </source>
</evidence>
<feature type="domain" description="Major facilitator superfamily (MFS) profile" evidence="7">
    <location>
        <begin position="13"/>
        <end position="414"/>
    </location>
</feature>
<sequence>MQQTLAKKRWLRLIPVVFITYSLAYLDRANYAFGAAGGMAQDLGITPAISSLLGSLFFLGYFFFQVPGAHYAEKKSAKILIFWSLIGWGALATATGMVSNVGLLFVIRFMLGVVESAVMPAMLVFLSHWFTKAERSRANTFLILGNPVTVLWMSIVSGYLLEAYGWRLMFIIEGLPAVIWAILWWKLVVDEPKDAKWLNSREKADLQAELEKEQQGIKPVKNYREAFKSRTVILLSLQYALWSIGLYGFVMWLPSIIKAAPNMDIVQTGWLSAVPYVLAVVLMLTASHFSDKKQTRKVFVWPFLLIGAIAFYASYLIGTSNFWLSFVLLVIAGGAMYAPYGPFFAIIPEILPRNVAGGAMALINSMGALGSFVGSYVVGYLNGSTGGFGASYIFMSGSLLLSAILTIIATKKTKEKNTGVSNTEVSNKVQTNIS</sequence>
<feature type="transmembrane region" description="Helical" evidence="6">
    <location>
        <begin position="76"/>
        <end position="99"/>
    </location>
</feature>
<dbReference type="PANTHER" id="PTHR43791">
    <property type="entry name" value="PERMEASE-RELATED"/>
    <property type="match status" value="1"/>
</dbReference>
<feature type="transmembrane region" description="Helical" evidence="6">
    <location>
        <begin position="359"/>
        <end position="378"/>
    </location>
</feature>
<keyword evidence="3 6" id="KW-0812">Transmembrane</keyword>
<dbReference type="CDD" id="cd17319">
    <property type="entry name" value="MFS_ExuT_GudP_like"/>
    <property type="match status" value="1"/>
</dbReference>
<feature type="transmembrane region" description="Helical" evidence="6">
    <location>
        <begin position="166"/>
        <end position="185"/>
    </location>
</feature>
<feature type="transmembrane region" description="Helical" evidence="6">
    <location>
        <begin position="105"/>
        <end position="126"/>
    </location>
</feature>
<dbReference type="Proteomes" id="UP001165287">
    <property type="component" value="Unassembled WGS sequence"/>
</dbReference>
<evidence type="ECO:0000256" key="2">
    <source>
        <dbReference type="ARBA" id="ARBA00022448"/>
    </source>
</evidence>
<evidence type="ECO:0000256" key="3">
    <source>
        <dbReference type="ARBA" id="ARBA00022692"/>
    </source>
</evidence>
<organism evidence="8 9">
    <name type="scientific">Metabacillus rhizolycopersici</name>
    <dbReference type="NCBI Taxonomy" id="2875709"/>
    <lineage>
        <taxon>Bacteria</taxon>
        <taxon>Bacillati</taxon>
        <taxon>Bacillota</taxon>
        <taxon>Bacilli</taxon>
        <taxon>Bacillales</taxon>
        <taxon>Bacillaceae</taxon>
        <taxon>Metabacillus</taxon>
    </lineage>
</organism>
<feature type="transmembrane region" description="Helical" evidence="6">
    <location>
        <begin position="231"/>
        <end position="253"/>
    </location>
</feature>
<evidence type="ECO:0000256" key="4">
    <source>
        <dbReference type="ARBA" id="ARBA00022989"/>
    </source>
</evidence>
<comment type="subcellular location">
    <subcellularLocation>
        <location evidence="1">Cell membrane</location>
        <topology evidence="1">Multi-pass membrane protein</topology>
    </subcellularLocation>
</comment>
<dbReference type="Gene3D" id="1.20.1250.20">
    <property type="entry name" value="MFS general substrate transporter like domains"/>
    <property type="match status" value="2"/>
</dbReference>
<feature type="transmembrane region" description="Helical" evidence="6">
    <location>
        <begin position="9"/>
        <end position="25"/>
    </location>
</feature>
<feature type="transmembrane region" description="Helical" evidence="6">
    <location>
        <begin position="265"/>
        <end position="286"/>
    </location>
</feature>
<proteinExistence type="predicted"/>
<dbReference type="Pfam" id="PF07690">
    <property type="entry name" value="MFS_1"/>
    <property type="match status" value="1"/>
</dbReference>
<keyword evidence="2" id="KW-0813">Transport</keyword>
<evidence type="ECO:0000256" key="6">
    <source>
        <dbReference type="SAM" id="Phobius"/>
    </source>
</evidence>
<dbReference type="InterPro" id="IPR036259">
    <property type="entry name" value="MFS_trans_sf"/>
</dbReference>
<name>A0ABS7UWF9_9BACI</name>
<evidence type="ECO:0000313" key="9">
    <source>
        <dbReference type="Proteomes" id="UP001165287"/>
    </source>
</evidence>
<feature type="transmembrane region" description="Helical" evidence="6">
    <location>
        <begin position="298"/>
        <end position="317"/>
    </location>
</feature>
<keyword evidence="5 6" id="KW-0472">Membrane</keyword>
<dbReference type="SUPFAM" id="SSF103473">
    <property type="entry name" value="MFS general substrate transporter"/>
    <property type="match status" value="1"/>
</dbReference>
<evidence type="ECO:0000259" key="7">
    <source>
        <dbReference type="PROSITE" id="PS50850"/>
    </source>
</evidence>
<feature type="transmembrane region" description="Helical" evidence="6">
    <location>
        <begin position="390"/>
        <end position="409"/>
    </location>
</feature>
<feature type="transmembrane region" description="Helical" evidence="6">
    <location>
        <begin position="323"/>
        <end position="347"/>
    </location>
</feature>
<protein>
    <submittedName>
        <fullName evidence="8">MFS transporter</fullName>
    </submittedName>
</protein>
<reference evidence="8" key="1">
    <citation type="submission" date="2024-05" db="EMBL/GenBank/DDBJ databases">
        <title>Metabacillus sp. nov., isolated from the rhizosphere soil of tomato plants.</title>
        <authorList>
            <person name="Ma R."/>
        </authorList>
    </citation>
    <scope>NUCLEOTIDE SEQUENCE</scope>
    <source>
        <strain evidence="8">DBTR6</strain>
    </source>
</reference>